<dbReference type="Gene3D" id="3.40.1030.10">
    <property type="entry name" value="Nucleoside phosphorylase/phosphoribosyltransferase catalytic domain"/>
    <property type="match status" value="1"/>
</dbReference>
<dbReference type="InterPro" id="IPR000053">
    <property type="entry name" value="Thymidine/pyrmidine_PPase"/>
</dbReference>
<dbReference type="GO" id="GO:0005829">
    <property type="term" value="C:cytosol"/>
    <property type="evidence" value="ECO:0007669"/>
    <property type="project" value="TreeGrafter"/>
</dbReference>
<dbReference type="PANTHER" id="PTHR10515">
    <property type="entry name" value="THYMIDINE PHOSPHORYLASE"/>
    <property type="match status" value="1"/>
</dbReference>
<dbReference type="SUPFAM" id="SSF47648">
    <property type="entry name" value="Nucleoside phosphorylase/phosphoribosyltransferase N-terminal domain"/>
    <property type="match status" value="1"/>
</dbReference>
<dbReference type="Gene3D" id="1.20.970.50">
    <property type="match status" value="1"/>
</dbReference>
<dbReference type="InterPro" id="IPR028579">
    <property type="entry name" value="Thym_Pase_Put"/>
</dbReference>
<comment type="caution">
    <text evidence="6">The sequence shown here is derived from an EMBL/GenBank/DDBJ whole genome shotgun (WGS) entry which is preliminary data.</text>
</comment>
<reference evidence="6 7" key="1">
    <citation type="submission" date="2019-06" db="EMBL/GenBank/DDBJ databases">
        <title>Erythrobacter insulae sp. nov., isolated from a tidal flat.</title>
        <authorList>
            <person name="Yoon J.-H."/>
        </authorList>
    </citation>
    <scope>NUCLEOTIDE SEQUENCE [LARGE SCALE GENOMIC DNA]</scope>
    <source>
        <strain evidence="6 7">JBTF-M21</strain>
    </source>
</reference>
<comment type="catalytic activity">
    <reaction evidence="3 4">
        <text>thymidine + phosphate = 2-deoxy-alpha-D-ribose 1-phosphate + thymine</text>
        <dbReference type="Rhea" id="RHEA:16037"/>
        <dbReference type="ChEBI" id="CHEBI:17748"/>
        <dbReference type="ChEBI" id="CHEBI:17821"/>
        <dbReference type="ChEBI" id="CHEBI:43474"/>
        <dbReference type="ChEBI" id="CHEBI:57259"/>
        <dbReference type="EC" id="2.4.2.4"/>
    </reaction>
</comment>
<dbReference type="NCBIfam" id="NF003338">
    <property type="entry name" value="PRK04350.1"/>
    <property type="match status" value="1"/>
</dbReference>
<dbReference type="SMART" id="SM00941">
    <property type="entry name" value="PYNP_C"/>
    <property type="match status" value="1"/>
</dbReference>
<dbReference type="NCBIfam" id="TIGR02645">
    <property type="entry name" value="ARCH_P_rylase"/>
    <property type="match status" value="1"/>
</dbReference>
<sequence length="513" mass="54966">MSKSEVISKKDRVRKLVPLKAKRLRLETQHEPIAIVHTQCTVARSEGLSERTRVELRVGDQKTIARLYQDEGQLVSVDEIGLSETTWRRLGIAEGDKVTLHHPRNVDSMSGLRSKVYGHRLTRQTAKAVFTDIVEGRYSDVQISAFIAALASQSPDLSEAVALTQAMVSIGDRLSWPGDVIVDKHCVGGLPGNRTTPIVVAIAAAAGLVIPKTSSRAITSPAGTADTMATMTHVDLSNEDMRRVVEREGGCMIWGGSVRLSPADDMIIRVERELELDCTSQMVASVMSKKIAAGSTHVLIDIPVGPTAKVRSPADAAELSEFLIGIGDAFGVRVEVALSDGLEPVGDGIGPALEAKDVLEVLECERDAPRELRERALRLAGMMLEMGGASSAGKGKEAATAILDDGRAMSKFVAICEAQGGFFRPPQSEFQHVLCAGRTGRIKGIDNRRIARLAKLAGAPLSPAAGLEIHVNLGDAVSAGQPLITLHGESVGELEYAVDYYLENKDMIEGVCE</sequence>
<dbReference type="EC" id="2.4.2.4" evidence="4"/>
<dbReference type="SUPFAM" id="SSF54680">
    <property type="entry name" value="Pyrimidine nucleoside phosphorylase C-terminal domain"/>
    <property type="match status" value="1"/>
</dbReference>
<keyword evidence="2 4" id="KW-0808">Transferase</keyword>
<dbReference type="AlphaFoldDB" id="A0A547PBV1"/>
<dbReference type="InterPro" id="IPR013102">
    <property type="entry name" value="PYNP_C"/>
</dbReference>
<feature type="domain" description="Pyrimidine nucleoside phosphorylase C-terminal" evidence="5">
    <location>
        <begin position="441"/>
        <end position="508"/>
    </location>
</feature>
<evidence type="ECO:0000256" key="4">
    <source>
        <dbReference type="HAMAP-Rule" id="MF_00703"/>
    </source>
</evidence>
<dbReference type="Gene3D" id="2.40.40.20">
    <property type="match status" value="1"/>
</dbReference>
<dbReference type="InterPro" id="IPR036320">
    <property type="entry name" value="Glycosyl_Trfase_fam3_N_dom_sf"/>
</dbReference>
<dbReference type="InterPro" id="IPR035902">
    <property type="entry name" value="Nuc_phospho_transferase"/>
</dbReference>
<dbReference type="Pfam" id="PF07831">
    <property type="entry name" value="PYNP_C"/>
    <property type="match status" value="1"/>
</dbReference>
<dbReference type="EMBL" id="VHJK01000001">
    <property type="protein sequence ID" value="TRD11618.1"/>
    <property type="molecule type" value="Genomic_DNA"/>
</dbReference>
<evidence type="ECO:0000256" key="1">
    <source>
        <dbReference type="ARBA" id="ARBA00022676"/>
    </source>
</evidence>
<evidence type="ECO:0000259" key="5">
    <source>
        <dbReference type="SMART" id="SM00941"/>
    </source>
</evidence>
<dbReference type="RefSeq" id="WP_142787892.1">
    <property type="nucleotide sequence ID" value="NZ_VHJK01000001.1"/>
</dbReference>
<keyword evidence="1 4" id="KW-0328">Glycosyltransferase</keyword>
<dbReference type="GO" id="GO:0006206">
    <property type="term" value="P:pyrimidine nucleobase metabolic process"/>
    <property type="evidence" value="ECO:0007669"/>
    <property type="project" value="InterPro"/>
</dbReference>
<dbReference type="PANTHER" id="PTHR10515:SF0">
    <property type="entry name" value="THYMIDINE PHOSPHORYLASE"/>
    <property type="match status" value="1"/>
</dbReference>
<dbReference type="GO" id="GO:0006213">
    <property type="term" value="P:pyrimidine nucleoside metabolic process"/>
    <property type="evidence" value="ECO:0007669"/>
    <property type="project" value="InterPro"/>
</dbReference>
<dbReference type="Pfam" id="PF00591">
    <property type="entry name" value="Glycos_transf_3"/>
    <property type="match status" value="1"/>
</dbReference>
<organism evidence="6 7">
    <name type="scientific">Erythrobacter insulae</name>
    <dbReference type="NCBI Taxonomy" id="2584124"/>
    <lineage>
        <taxon>Bacteria</taxon>
        <taxon>Pseudomonadati</taxon>
        <taxon>Pseudomonadota</taxon>
        <taxon>Alphaproteobacteria</taxon>
        <taxon>Sphingomonadales</taxon>
        <taxon>Erythrobacteraceae</taxon>
        <taxon>Erythrobacter/Porphyrobacter group</taxon>
        <taxon>Erythrobacter</taxon>
    </lineage>
</organism>
<dbReference type="InterPro" id="IPR017459">
    <property type="entry name" value="Glycosyl_Trfase_fam3_N_dom"/>
</dbReference>
<accession>A0A547PBV1</accession>
<dbReference type="Pfam" id="PF02885">
    <property type="entry name" value="Glycos_trans_3N"/>
    <property type="match status" value="1"/>
</dbReference>
<name>A0A547PBV1_9SPHN</name>
<evidence type="ECO:0000256" key="3">
    <source>
        <dbReference type="ARBA" id="ARBA00048550"/>
    </source>
</evidence>
<dbReference type="SUPFAM" id="SSF52418">
    <property type="entry name" value="Nucleoside phosphorylase/phosphoribosyltransferase catalytic domain"/>
    <property type="match status" value="1"/>
</dbReference>
<evidence type="ECO:0000313" key="6">
    <source>
        <dbReference type="EMBL" id="TRD11618.1"/>
    </source>
</evidence>
<dbReference type="Gene3D" id="3.90.1170.30">
    <property type="entry name" value="Pyrimidine nucleoside phosphorylase-like, C-terminal domain"/>
    <property type="match status" value="1"/>
</dbReference>
<keyword evidence="7" id="KW-1185">Reference proteome</keyword>
<dbReference type="Proteomes" id="UP000316343">
    <property type="component" value="Unassembled WGS sequence"/>
</dbReference>
<protein>
    <recommendedName>
        <fullName evidence="4">Putative thymidine phosphorylase</fullName>
        <ecNumber evidence="4">2.4.2.4</ecNumber>
    </recommendedName>
    <alternativeName>
        <fullName evidence="4">TdRPase</fullName>
    </alternativeName>
</protein>
<dbReference type="InterPro" id="IPR013466">
    <property type="entry name" value="Thymidine/AMP_Pase"/>
</dbReference>
<evidence type="ECO:0000256" key="2">
    <source>
        <dbReference type="ARBA" id="ARBA00022679"/>
    </source>
</evidence>
<dbReference type="OrthoDB" id="341217at2"/>
<proteinExistence type="inferred from homology"/>
<gene>
    <name evidence="6" type="ORF">FGU71_06905</name>
</gene>
<evidence type="ECO:0000313" key="7">
    <source>
        <dbReference type="Proteomes" id="UP000316343"/>
    </source>
</evidence>
<dbReference type="HAMAP" id="MF_00703">
    <property type="entry name" value="Thymid_phosp_2"/>
    <property type="match status" value="1"/>
</dbReference>
<dbReference type="GO" id="GO:0004645">
    <property type="term" value="F:1,4-alpha-oligoglucan phosphorylase activity"/>
    <property type="evidence" value="ECO:0007669"/>
    <property type="project" value="InterPro"/>
</dbReference>
<dbReference type="InterPro" id="IPR036566">
    <property type="entry name" value="PYNP-like_C_sf"/>
</dbReference>
<dbReference type="GO" id="GO:0009032">
    <property type="term" value="F:thymidine phosphorylase activity"/>
    <property type="evidence" value="ECO:0007669"/>
    <property type="project" value="UniProtKB-UniRule"/>
</dbReference>
<dbReference type="InterPro" id="IPR000312">
    <property type="entry name" value="Glycosyl_Trfase_fam3"/>
</dbReference>
<comment type="similarity">
    <text evidence="4">Belongs to the thymidine/pyrimidine-nucleoside phosphorylase family. Type 2 subfamily.</text>
</comment>